<dbReference type="Proteomes" id="UP001428341">
    <property type="component" value="Unassembled WGS sequence"/>
</dbReference>
<gene>
    <name evidence="2" type="ORF">WN944_005923</name>
</gene>
<keyword evidence="3" id="KW-1185">Reference proteome</keyword>
<evidence type="ECO:0000313" key="3">
    <source>
        <dbReference type="Proteomes" id="UP001428341"/>
    </source>
</evidence>
<reference evidence="2 3" key="1">
    <citation type="submission" date="2024-05" db="EMBL/GenBank/DDBJ databases">
        <title>Haplotype-resolved chromosome-level genome assembly of Huyou (Citrus changshanensis).</title>
        <authorList>
            <person name="Miao C."/>
            <person name="Chen W."/>
            <person name="Wu Y."/>
            <person name="Wang L."/>
            <person name="Zhao S."/>
            <person name="Grierson D."/>
            <person name="Xu C."/>
            <person name="Chen K."/>
        </authorList>
    </citation>
    <scope>NUCLEOTIDE SEQUENCE [LARGE SCALE GENOMIC DNA]</scope>
    <source>
        <strain evidence="2">01-14</strain>
        <tissue evidence="2">Leaf</tissue>
    </source>
</reference>
<feature type="transmembrane region" description="Helical" evidence="1">
    <location>
        <begin position="142"/>
        <end position="166"/>
    </location>
</feature>
<accession>A0AAP0MKU9</accession>
<keyword evidence="1" id="KW-1133">Transmembrane helix</keyword>
<keyword evidence="1" id="KW-0472">Membrane</keyword>
<dbReference type="InterPro" id="IPR053258">
    <property type="entry name" value="Ca-permeable_cation_channel"/>
</dbReference>
<comment type="caution">
    <text evidence="2">The sequence shown here is derived from an EMBL/GenBank/DDBJ whole genome shotgun (WGS) entry which is preliminary data.</text>
</comment>
<sequence>MEAQSPWCGTRGSAPLGGEIKSENRELRDRIFLSYAVVFGFLIPVLVNVVAANAEGTNEPLLEKHGINMWFFLVGIGGYCAALNADIKSRIHQENSSVAAADTNTPIHQTNSFNICSLIAVVFGSLSTISLVSILVPRVIGYVILGIAWIFAAVFIAVYQDGILIVDPGRLIYNKFVKPVFTKTRNWFNVATTSSPCCPSIKQPKAASNA</sequence>
<dbReference type="PANTHER" id="PTHR34115:SF6">
    <property type="entry name" value="PROTEIN, PUTATIVE-RELATED"/>
    <property type="match status" value="1"/>
</dbReference>
<protein>
    <submittedName>
        <fullName evidence="2">Uncharacterized protein</fullName>
    </submittedName>
</protein>
<organism evidence="2 3">
    <name type="scientific">Citrus x changshan-huyou</name>
    <dbReference type="NCBI Taxonomy" id="2935761"/>
    <lineage>
        <taxon>Eukaryota</taxon>
        <taxon>Viridiplantae</taxon>
        <taxon>Streptophyta</taxon>
        <taxon>Embryophyta</taxon>
        <taxon>Tracheophyta</taxon>
        <taxon>Spermatophyta</taxon>
        <taxon>Magnoliopsida</taxon>
        <taxon>eudicotyledons</taxon>
        <taxon>Gunneridae</taxon>
        <taxon>Pentapetalae</taxon>
        <taxon>rosids</taxon>
        <taxon>malvids</taxon>
        <taxon>Sapindales</taxon>
        <taxon>Rutaceae</taxon>
        <taxon>Aurantioideae</taxon>
        <taxon>Citrus</taxon>
    </lineage>
</organism>
<feature type="transmembrane region" description="Helical" evidence="1">
    <location>
        <begin position="31"/>
        <end position="54"/>
    </location>
</feature>
<name>A0AAP0MKU9_9ROSI</name>
<dbReference type="EMBL" id="JBCGBO010000003">
    <property type="protein sequence ID" value="KAK9213937.1"/>
    <property type="molecule type" value="Genomic_DNA"/>
</dbReference>
<keyword evidence="1" id="KW-0812">Transmembrane</keyword>
<evidence type="ECO:0000313" key="2">
    <source>
        <dbReference type="EMBL" id="KAK9213937.1"/>
    </source>
</evidence>
<feature type="transmembrane region" description="Helical" evidence="1">
    <location>
        <begin position="115"/>
        <end position="136"/>
    </location>
</feature>
<dbReference type="PANTHER" id="PTHR34115">
    <property type="entry name" value="PROTEIN, PUTATIVE-RELATED"/>
    <property type="match status" value="1"/>
</dbReference>
<evidence type="ECO:0000256" key="1">
    <source>
        <dbReference type="SAM" id="Phobius"/>
    </source>
</evidence>
<dbReference type="AlphaFoldDB" id="A0AAP0MKU9"/>
<proteinExistence type="predicted"/>
<feature type="transmembrane region" description="Helical" evidence="1">
    <location>
        <begin position="66"/>
        <end position="85"/>
    </location>
</feature>